<reference evidence="3" key="1">
    <citation type="journal article" date="2020" name="Stud. Mycol.">
        <title>101 Dothideomycetes genomes: a test case for predicting lifestyles and emergence of pathogens.</title>
        <authorList>
            <person name="Haridas S."/>
            <person name="Albert R."/>
            <person name="Binder M."/>
            <person name="Bloem J."/>
            <person name="Labutti K."/>
            <person name="Salamov A."/>
            <person name="Andreopoulos B."/>
            <person name="Baker S."/>
            <person name="Barry K."/>
            <person name="Bills G."/>
            <person name="Bluhm B."/>
            <person name="Cannon C."/>
            <person name="Castanera R."/>
            <person name="Culley D."/>
            <person name="Daum C."/>
            <person name="Ezra D."/>
            <person name="Gonzalez J."/>
            <person name="Henrissat B."/>
            <person name="Kuo A."/>
            <person name="Liang C."/>
            <person name="Lipzen A."/>
            <person name="Lutzoni F."/>
            <person name="Magnuson J."/>
            <person name="Mondo S."/>
            <person name="Nolan M."/>
            <person name="Ohm R."/>
            <person name="Pangilinan J."/>
            <person name="Park H.-J."/>
            <person name="Ramirez L."/>
            <person name="Alfaro M."/>
            <person name="Sun H."/>
            <person name="Tritt A."/>
            <person name="Yoshinaga Y."/>
            <person name="Zwiers L.-H."/>
            <person name="Turgeon B."/>
            <person name="Goodwin S."/>
            <person name="Spatafora J."/>
            <person name="Crous P."/>
            <person name="Grigoriev I."/>
        </authorList>
    </citation>
    <scope>NUCLEOTIDE SEQUENCE</scope>
    <source>
        <strain evidence="3">CBS 122681</strain>
    </source>
</reference>
<feature type="compositionally biased region" description="Polar residues" evidence="2">
    <location>
        <begin position="67"/>
        <end position="87"/>
    </location>
</feature>
<accession>A0A6A6TAG3</accession>
<organism evidence="3 4">
    <name type="scientific">Lophiostoma macrostomum CBS 122681</name>
    <dbReference type="NCBI Taxonomy" id="1314788"/>
    <lineage>
        <taxon>Eukaryota</taxon>
        <taxon>Fungi</taxon>
        <taxon>Dikarya</taxon>
        <taxon>Ascomycota</taxon>
        <taxon>Pezizomycotina</taxon>
        <taxon>Dothideomycetes</taxon>
        <taxon>Pleosporomycetidae</taxon>
        <taxon>Pleosporales</taxon>
        <taxon>Lophiostomataceae</taxon>
        <taxon>Lophiostoma</taxon>
    </lineage>
</organism>
<feature type="compositionally biased region" description="Polar residues" evidence="2">
    <location>
        <begin position="120"/>
        <end position="131"/>
    </location>
</feature>
<feature type="coiled-coil region" evidence="1">
    <location>
        <begin position="254"/>
        <end position="281"/>
    </location>
</feature>
<gene>
    <name evidence="3" type="ORF">K491DRAFT_370315</name>
</gene>
<dbReference type="EMBL" id="MU004334">
    <property type="protein sequence ID" value="KAF2656642.1"/>
    <property type="molecule type" value="Genomic_DNA"/>
</dbReference>
<dbReference type="OrthoDB" id="3692823at2759"/>
<evidence type="ECO:0000256" key="2">
    <source>
        <dbReference type="SAM" id="MobiDB-lite"/>
    </source>
</evidence>
<keyword evidence="4" id="KW-1185">Reference proteome</keyword>
<feature type="compositionally biased region" description="Polar residues" evidence="2">
    <location>
        <begin position="154"/>
        <end position="164"/>
    </location>
</feature>
<feature type="region of interest" description="Disordered" evidence="2">
    <location>
        <begin position="55"/>
        <end position="87"/>
    </location>
</feature>
<keyword evidence="1" id="KW-0175">Coiled coil</keyword>
<evidence type="ECO:0000313" key="3">
    <source>
        <dbReference type="EMBL" id="KAF2656642.1"/>
    </source>
</evidence>
<proteinExistence type="predicted"/>
<dbReference type="Proteomes" id="UP000799324">
    <property type="component" value="Unassembled WGS sequence"/>
</dbReference>
<evidence type="ECO:0000256" key="1">
    <source>
        <dbReference type="SAM" id="Coils"/>
    </source>
</evidence>
<feature type="region of interest" description="Disordered" evidence="2">
    <location>
        <begin position="117"/>
        <end position="169"/>
    </location>
</feature>
<evidence type="ECO:0000313" key="4">
    <source>
        <dbReference type="Proteomes" id="UP000799324"/>
    </source>
</evidence>
<protein>
    <submittedName>
        <fullName evidence="3">Uncharacterized protein</fullName>
    </submittedName>
</protein>
<sequence length="363" mass="40224">MVIVRLAYDAVIGDCFTDLVIDEEKTLFHVVDTTPFQNNTARPSTMPNLKQTTSFTKEGVFPPESWSKGSRTASDTSKSPTNKDVAQPSSLLRAKYAASDNTNQVLIDGKVYYTIGGSHQGNLPQQQSSTPRVRHSRMPSDPFYGTPTKPATDHSFSLPRSNFDNGPKIKVDHVEDRADARQTNHVPTAMPTPPLLAPSGLPDFPNFQLDREAGTRVDLPIPPPPLPVIRGRLTHDAAMRAKLDQEKTAREVWIRNGARQIAELNRAKSAAEQQYRRTGRREDMEAWQKAIAAFNDSTNLDKRQEERRNLFLPESMRPAMRVGEWNLPGDGAAAGGEGALLGFQMALMERYAAVVAESEQFLG</sequence>
<dbReference type="AlphaFoldDB" id="A0A6A6TAG3"/>
<name>A0A6A6TAG3_9PLEO</name>